<sequence length="99" mass="11575">MRRDTWISFRCLRGPAPSRAWIAPRTPFRRTPKSYDHLRLPDLRALDFPSAALIPNIGQLLRNVRPRDVPRTATRVAPTRTRQRIARQGCVPRHRRPFA</sequence>
<proteinExistence type="predicted"/>
<dbReference type="EMBL" id="BPQB01000014">
    <property type="protein sequence ID" value="GJE89730.1"/>
    <property type="molecule type" value="Genomic_DNA"/>
</dbReference>
<evidence type="ECO:0000313" key="2">
    <source>
        <dbReference type="Proteomes" id="UP000703269"/>
    </source>
</evidence>
<organism evidence="1 2">
    <name type="scientific">Phanerochaete sordida</name>
    <dbReference type="NCBI Taxonomy" id="48140"/>
    <lineage>
        <taxon>Eukaryota</taxon>
        <taxon>Fungi</taxon>
        <taxon>Dikarya</taxon>
        <taxon>Basidiomycota</taxon>
        <taxon>Agaricomycotina</taxon>
        <taxon>Agaricomycetes</taxon>
        <taxon>Polyporales</taxon>
        <taxon>Phanerochaetaceae</taxon>
        <taxon>Phanerochaete</taxon>
    </lineage>
</organism>
<comment type="caution">
    <text evidence="1">The sequence shown here is derived from an EMBL/GenBank/DDBJ whole genome shotgun (WGS) entry which is preliminary data.</text>
</comment>
<evidence type="ECO:0000313" key="1">
    <source>
        <dbReference type="EMBL" id="GJE89730.1"/>
    </source>
</evidence>
<reference evidence="1 2" key="1">
    <citation type="submission" date="2021-08" db="EMBL/GenBank/DDBJ databases">
        <title>Draft Genome Sequence of Phanerochaete sordida strain YK-624.</title>
        <authorList>
            <person name="Mori T."/>
            <person name="Dohra H."/>
            <person name="Suzuki T."/>
            <person name="Kawagishi H."/>
            <person name="Hirai H."/>
        </authorList>
    </citation>
    <scope>NUCLEOTIDE SEQUENCE [LARGE SCALE GENOMIC DNA]</scope>
    <source>
        <strain evidence="1 2">YK-624</strain>
    </source>
</reference>
<keyword evidence="2" id="KW-1185">Reference proteome</keyword>
<dbReference type="AlphaFoldDB" id="A0A9P3G955"/>
<dbReference type="Proteomes" id="UP000703269">
    <property type="component" value="Unassembled WGS sequence"/>
</dbReference>
<gene>
    <name evidence="1" type="ORF">PsYK624_058360</name>
</gene>
<name>A0A9P3G955_9APHY</name>
<protein>
    <submittedName>
        <fullName evidence="1">Uncharacterized protein</fullName>
    </submittedName>
</protein>
<accession>A0A9P3G955</accession>